<keyword evidence="3" id="KW-0408">Iron</keyword>
<evidence type="ECO:0000256" key="5">
    <source>
        <dbReference type="ARBA" id="ARBA00049958"/>
    </source>
</evidence>
<reference evidence="7" key="1">
    <citation type="submission" date="2020-10" db="EMBL/GenBank/DDBJ databases">
        <title>Ca. Dormibacterota MAGs.</title>
        <authorList>
            <person name="Montgomery K."/>
        </authorList>
    </citation>
    <scope>NUCLEOTIDE SEQUENCE [LARGE SCALE GENOMIC DNA]</scope>
    <source>
        <strain evidence="7">SC8812_S17_10</strain>
    </source>
</reference>
<dbReference type="GO" id="GO:0051537">
    <property type="term" value="F:2 iron, 2 sulfur cluster binding"/>
    <property type="evidence" value="ECO:0007669"/>
    <property type="project" value="UniProtKB-KW"/>
</dbReference>
<dbReference type="GO" id="GO:0004497">
    <property type="term" value="F:monooxygenase activity"/>
    <property type="evidence" value="ECO:0007669"/>
    <property type="project" value="UniProtKB-ARBA"/>
</dbReference>
<dbReference type="PROSITE" id="PS51296">
    <property type="entry name" value="RIESKE"/>
    <property type="match status" value="1"/>
</dbReference>
<dbReference type="SUPFAM" id="SSF117916">
    <property type="entry name" value="Fe-S cluster assembly (FSCA) domain-like"/>
    <property type="match status" value="1"/>
</dbReference>
<dbReference type="Gene3D" id="2.102.10.10">
    <property type="entry name" value="Rieske [2Fe-2S] iron-sulphur domain"/>
    <property type="match status" value="1"/>
</dbReference>
<evidence type="ECO:0000313" key="7">
    <source>
        <dbReference type="EMBL" id="MBJ7600332.1"/>
    </source>
</evidence>
<sequence length="260" mass="27398">MAVEAIQALLALHGDGLARVVQVLEERGDEGALQQLSGDEVVSGLLLLHGLHPLSLETRVRQALDKVRPYLASHGGDVDLLNVRDGSVSLRLEGSCDGCPSSAMTLKYAIEQAIAETAPDVVAVHVAGVTPPQPTAGFIPLTQIRPAEKAAPDADWQDVRGLEGLEPSAVRVIDVSGTRLVCCRLGESWYAYRDGCPACSASLDGARLEAVVLACSACGHRFDVRHAGRCLDDASRHLEPVPLLIEGGVVRVAIPAATAR</sequence>
<dbReference type="Gene3D" id="3.30.300.130">
    <property type="entry name" value="Fe-S cluster assembly (FSCA)"/>
    <property type="match status" value="1"/>
</dbReference>
<dbReference type="RefSeq" id="WP_338204110.1">
    <property type="nucleotide sequence ID" value="NZ_JAEKNR010000198.1"/>
</dbReference>
<dbReference type="SUPFAM" id="SSF50022">
    <property type="entry name" value="ISP domain"/>
    <property type="match status" value="1"/>
</dbReference>
<dbReference type="PANTHER" id="PTHR11178">
    <property type="entry name" value="IRON-SULFUR CLUSTER SCAFFOLD PROTEIN NFU-RELATED"/>
    <property type="match status" value="1"/>
</dbReference>
<dbReference type="Pfam" id="PF01106">
    <property type="entry name" value="NifU"/>
    <property type="match status" value="1"/>
</dbReference>
<comment type="function">
    <text evidence="5">May be involved in the formation or repair of [Fe-S] clusters present in iron-sulfur proteins.</text>
</comment>
<proteinExistence type="predicted"/>
<dbReference type="Proteomes" id="UP000612893">
    <property type="component" value="Unassembled WGS sequence"/>
</dbReference>
<keyword evidence="8" id="KW-1185">Reference proteome</keyword>
<dbReference type="GO" id="GO:0005506">
    <property type="term" value="F:iron ion binding"/>
    <property type="evidence" value="ECO:0007669"/>
    <property type="project" value="InterPro"/>
</dbReference>
<dbReference type="InterPro" id="IPR017941">
    <property type="entry name" value="Rieske_2Fe-2S"/>
</dbReference>
<evidence type="ECO:0000256" key="1">
    <source>
        <dbReference type="ARBA" id="ARBA00022714"/>
    </source>
</evidence>
<protein>
    <submittedName>
        <fullName evidence="7">NifU family protein</fullName>
    </submittedName>
</protein>
<gene>
    <name evidence="7" type="ORF">JF922_19940</name>
</gene>
<name>A0A934KAT4_9BACT</name>
<dbReference type="GO" id="GO:0016226">
    <property type="term" value="P:iron-sulfur cluster assembly"/>
    <property type="evidence" value="ECO:0007669"/>
    <property type="project" value="InterPro"/>
</dbReference>
<dbReference type="EMBL" id="JAEKNR010000198">
    <property type="protein sequence ID" value="MBJ7600332.1"/>
    <property type="molecule type" value="Genomic_DNA"/>
</dbReference>
<keyword evidence="4" id="KW-0411">Iron-sulfur</keyword>
<dbReference type="GO" id="GO:0016705">
    <property type="term" value="F:oxidoreductase activity, acting on paired donors, with incorporation or reduction of molecular oxygen"/>
    <property type="evidence" value="ECO:0007669"/>
    <property type="project" value="UniProtKB-ARBA"/>
</dbReference>
<evidence type="ECO:0000256" key="4">
    <source>
        <dbReference type="ARBA" id="ARBA00023014"/>
    </source>
</evidence>
<evidence type="ECO:0000313" key="8">
    <source>
        <dbReference type="Proteomes" id="UP000612893"/>
    </source>
</evidence>
<dbReference type="InterPro" id="IPR034904">
    <property type="entry name" value="FSCA_dom_sf"/>
</dbReference>
<evidence type="ECO:0000256" key="2">
    <source>
        <dbReference type="ARBA" id="ARBA00022723"/>
    </source>
</evidence>
<feature type="domain" description="Rieske" evidence="6">
    <location>
        <begin position="157"/>
        <end position="252"/>
    </location>
</feature>
<dbReference type="AlphaFoldDB" id="A0A934KAT4"/>
<dbReference type="PANTHER" id="PTHR11178:SF51">
    <property type="entry name" value="FE_S BIOGENESIS PROTEIN NFUA"/>
    <property type="match status" value="1"/>
</dbReference>
<keyword evidence="1" id="KW-0001">2Fe-2S</keyword>
<evidence type="ECO:0000256" key="3">
    <source>
        <dbReference type="ARBA" id="ARBA00023004"/>
    </source>
</evidence>
<organism evidence="7 8">
    <name type="scientific">Candidatus Nephthysia bennettiae</name>
    <dbReference type="NCBI Taxonomy" id="3127016"/>
    <lineage>
        <taxon>Bacteria</taxon>
        <taxon>Bacillati</taxon>
        <taxon>Candidatus Dormiibacterota</taxon>
        <taxon>Candidatus Dormibacteria</taxon>
        <taxon>Candidatus Dormibacterales</taxon>
        <taxon>Candidatus Dormibacteraceae</taxon>
        <taxon>Candidatus Nephthysia</taxon>
    </lineage>
</organism>
<dbReference type="InterPro" id="IPR001075">
    <property type="entry name" value="NIF_FeS_clus_asmbl_NifU_C"/>
</dbReference>
<comment type="caution">
    <text evidence="7">The sequence shown here is derived from an EMBL/GenBank/DDBJ whole genome shotgun (WGS) entry which is preliminary data.</text>
</comment>
<dbReference type="Pfam" id="PF00355">
    <property type="entry name" value="Rieske"/>
    <property type="match status" value="1"/>
</dbReference>
<keyword evidence="2" id="KW-0479">Metal-binding</keyword>
<evidence type="ECO:0000259" key="6">
    <source>
        <dbReference type="PROSITE" id="PS51296"/>
    </source>
</evidence>
<dbReference type="InterPro" id="IPR036922">
    <property type="entry name" value="Rieske_2Fe-2S_sf"/>
</dbReference>
<accession>A0A934KAT4</accession>